<comment type="caution">
    <text evidence="3">The sequence shown here is derived from an EMBL/GenBank/DDBJ whole genome shotgun (WGS) entry which is preliminary data.</text>
</comment>
<dbReference type="Gene3D" id="3.30.70.100">
    <property type="match status" value="1"/>
</dbReference>
<name>A0A419HJL6_9PSEU</name>
<dbReference type="PROSITE" id="PS51725">
    <property type="entry name" value="ABM"/>
    <property type="match status" value="1"/>
</dbReference>
<sequence length="209" mass="23200">MGSGPRRCRGDVPRLVHRPPGMVGGNRSCRGRTRLLGREFRRRPHRWGRDTRRRQASCATCRIADGFSGTRAGIAGRWLRWRCLSARTALRRQGMGYGCDPASGTAQLRMECEKMSIIELATMRAKAGRADDMGRALPVALSVIGEAEGCLAAAALRCVERPDEFVLRIQWVSVAAHEAFRETAEFAKYRAAFADHLGEVVGFAHYQVI</sequence>
<reference evidence="3 4" key="1">
    <citation type="submission" date="2018-09" db="EMBL/GenBank/DDBJ databases">
        <title>YIM PH 21725 draft genome.</title>
        <authorList>
            <person name="Miao C."/>
        </authorList>
    </citation>
    <scope>NUCLEOTIDE SEQUENCE [LARGE SCALE GENOMIC DNA]</scope>
    <source>
        <strain evidence="4">YIM PH21725</strain>
    </source>
</reference>
<dbReference type="InterPro" id="IPR011008">
    <property type="entry name" value="Dimeric_a/b-barrel"/>
</dbReference>
<dbReference type="AlphaFoldDB" id="A0A419HJL6"/>
<proteinExistence type="predicted"/>
<dbReference type="InterPro" id="IPR007138">
    <property type="entry name" value="ABM_dom"/>
</dbReference>
<keyword evidence="3" id="KW-0560">Oxidoreductase</keyword>
<keyword evidence="3" id="KW-0503">Monooxygenase</keyword>
<organism evidence="3 4">
    <name type="scientific">Amycolatopsis panacis</name>
    <dbReference type="NCBI Taxonomy" id="2340917"/>
    <lineage>
        <taxon>Bacteria</taxon>
        <taxon>Bacillati</taxon>
        <taxon>Actinomycetota</taxon>
        <taxon>Actinomycetes</taxon>
        <taxon>Pseudonocardiales</taxon>
        <taxon>Pseudonocardiaceae</taxon>
        <taxon>Amycolatopsis</taxon>
    </lineage>
</organism>
<evidence type="ECO:0000313" key="4">
    <source>
        <dbReference type="Proteomes" id="UP000285112"/>
    </source>
</evidence>
<evidence type="ECO:0000256" key="1">
    <source>
        <dbReference type="SAM" id="MobiDB-lite"/>
    </source>
</evidence>
<feature type="domain" description="ABM" evidence="2">
    <location>
        <begin position="117"/>
        <end position="206"/>
    </location>
</feature>
<dbReference type="EMBL" id="QZFV01000153">
    <property type="protein sequence ID" value="RJQ75964.1"/>
    <property type="molecule type" value="Genomic_DNA"/>
</dbReference>
<feature type="region of interest" description="Disordered" evidence="1">
    <location>
        <begin position="1"/>
        <end position="26"/>
    </location>
</feature>
<accession>A0A419HJL6</accession>
<dbReference type="GO" id="GO:0004497">
    <property type="term" value="F:monooxygenase activity"/>
    <property type="evidence" value="ECO:0007669"/>
    <property type="project" value="UniProtKB-KW"/>
</dbReference>
<dbReference type="Proteomes" id="UP000285112">
    <property type="component" value="Unassembled WGS sequence"/>
</dbReference>
<dbReference type="SUPFAM" id="SSF54909">
    <property type="entry name" value="Dimeric alpha+beta barrel"/>
    <property type="match status" value="1"/>
</dbReference>
<evidence type="ECO:0000259" key="2">
    <source>
        <dbReference type="PROSITE" id="PS51725"/>
    </source>
</evidence>
<gene>
    <name evidence="3" type="ORF">D5S19_31305</name>
</gene>
<keyword evidence="4" id="KW-1185">Reference proteome</keyword>
<evidence type="ECO:0000313" key="3">
    <source>
        <dbReference type="EMBL" id="RJQ75964.1"/>
    </source>
</evidence>
<dbReference type="Pfam" id="PF03992">
    <property type="entry name" value="ABM"/>
    <property type="match status" value="1"/>
</dbReference>
<protein>
    <submittedName>
        <fullName evidence="3">Antibiotic biosynthesis monooxygenase</fullName>
    </submittedName>
</protein>